<evidence type="ECO:0000313" key="6">
    <source>
        <dbReference type="Proteomes" id="UP000321058"/>
    </source>
</evidence>
<evidence type="ECO:0000256" key="3">
    <source>
        <dbReference type="ARBA" id="ARBA00023163"/>
    </source>
</evidence>
<dbReference type="InterPro" id="IPR000835">
    <property type="entry name" value="HTH_MarR-typ"/>
</dbReference>
<dbReference type="InterPro" id="IPR036390">
    <property type="entry name" value="WH_DNA-bd_sf"/>
</dbReference>
<dbReference type="Gene3D" id="1.10.10.10">
    <property type="entry name" value="Winged helix-like DNA-binding domain superfamily/Winged helix DNA-binding domain"/>
    <property type="match status" value="1"/>
</dbReference>
<dbReference type="PANTHER" id="PTHR35790">
    <property type="entry name" value="HTH-TYPE TRANSCRIPTIONAL REGULATOR PCHR"/>
    <property type="match status" value="1"/>
</dbReference>
<dbReference type="PANTHER" id="PTHR35790:SF4">
    <property type="entry name" value="HTH-TYPE TRANSCRIPTIONAL REGULATOR PCHR"/>
    <property type="match status" value="1"/>
</dbReference>
<evidence type="ECO:0000256" key="2">
    <source>
        <dbReference type="ARBA" id="ARBA00023125"/>
    </source>
</evidence>
<dbReference type="Pfam" id="PF12802">
    <property type="entry name" value="MarR_2"/>
    <property type="match status" value="1"/>
</dbReference>
<evidence type="ECO:0000259" key="4">
    <source>
        <dbReference type="PROSITE" id="PS50995"/>
    </source>
</evidence>
<dbReference type="EMBL" id="BKAJ01000045">
    <property type="protein sequence ID" value="GEP55772.1"/>
    <property type="molecule type" value="Genomic_DNA"/>
</dbReference>
<feature type="domain" description="HTH marR-type" evidence="4">
    <location>
        <begin position="1"/>
        <end position="138"/>
    </location>
</feature>
<dbReference type="SUPFAM" id="SSF46785">
    <property type="entry name" value="Winged helix' DNA-binding domain"/>
    <property type="match status" value="1"/>
</dbReference>
<dbReference type="InterPro" id="IPR052067">
    <property type="entry name" value="Metal_resp_HTH_trans_reg"/>
</dbReference>
<keyword evidence="6" id="KW-1185">Reference proteome</keyword>
<dbReference type="PRINTS" id="PR00598">
    <property type="entry name" value="HTHMARR"/>
</dbReference>
<dbReference type="Proteomes" id="UP000321058">
    <property type="component" value="Unassembled WGS sequence"/>
</dbReference>
<dbReference type="AlphaFoldDB" id="A0A512N9X8"/>
<dbReference type="SMART" id="SM00347">
    <property type="entry name" value="HTH_MARR"/>
    <property type="match status" value="1"/>
</dbReference>
<dbReference type="InterPro" id="IPR036388">
    <property type="entry name" value="WH-like_DNA-bd_sf"/>
</dbReference>
<dbReference type="GO" id="GO:0003677">
    <property type="term" value="F:DNA binding"/>
    <property type="evidence" value="ECO:0007669"/>
    <property type="project" value="UniProtKB-KW"/>
</dbReference>
<keyword evidence="2" id="KW-0238">DNA-binding</keyword>
<dbReference type="GO" id="GO:0003700">
    <property type="term" value="F:DNA-binding transcription factor activity"/>
    <property type="evidence" value="ECO:0007669"/>
    <property type="project" value="InterPro"/>
</dbReference>
<name>A0A512N9X8_9HYPH</name>
<sequence length="153" mass="17024">MLDLERYVPALLVFLANKLTSGASAILRRHFGVGTTEWRIMAMLGVEPWIAAGRVCKVIGFDKAAVSRSLAMLQDKGLVRARSHHSDGRSLVYALTDRGWRLHGRILAISLAREQRLLGDLSAAEREVLIGLLNRLHRRIPAMNAPIDVPPER</sequence>
<protein>
    <submittedName>
        <fullName evidence="5">Transcriptional regulator</fullName>
    </submittedName>
</protein>
<keyword evidence="1" id="KW-0805">Transcription regulation</keyword>
<accession>A0A512N9X8</accession>
<keyword evidence="3" id="KW-0804">Transcription</keyword>
<organism evidence="5 6">
    <name type="scientific">Reyranella soli</name>
    <dbReference type="NCBI Taxonomy" id="1230389"/>
    <lineage>
        <taxon>Bacteria</taxon>
        <taxon>Pseudomonadati</taxon>
        <taxon>Pseudomonadota</taxon>
        <taxon>Alphaproteobacteria</taxon>
        <taxon>Hyphomicrobiales</taxon>
        <taxon>Reyranellaceae</taxon>
        <taxon>Reyranella</taxon>
    </lineage>
</organism>
<proteinExistence type="predicted"/>
<reference evidence="5 6" key="1">
    <citation type="submission" date="2019-07" db="EMBL/GenBank/DDBJ databases">
        <title>Whole genome shotgun sequence of Reyranella soli NBRC 108950.</title>
        <authorList>
            <person name="Hosoyama A."/>
            <person name="Uohara A."/>
            <person name="Ohji S."/>
            <person name="Ichikawa N."/>
        </authorList>
    </citation>
    <scope>NUCLEOTIDE SEQUENCE [LARGE SCALE GENOMIC DNA]</scope>
    <source>
        <strain evidence="5 6">NBRC 108950</strain>
    </source>
</reference>
<evidence type="ECO:0000256" key="1">
    <source>
        <dbReference type="ARBA" id="ARBA00023015"/>
    </source>
</evidence>
<evidence type="ECO:0000313" key="5">
    <source>
        <dbReference type="EMBL" id="GEP55772.1"/>
    </source>
</evidence>
<comment type="caution">
    <text evidence="5">The sequence shown here is derived from an EMBL/GenBank/DDBJ whole genome shotgun (WGS) entry which is preliminary data.</text>
</comment>
<dbReference type="PROSITE" id="PS50995">
    <property type="entry name" value="HTH_MARR_2"/>
    <property type="match status" value="1"/>
</dbReference>
<gene>
    <name evidence="5" type="ORF">RSO01_29380</name>
</gene>